<dbReference type="Proteomes" id="UP001634007">
    <property type="component" value="Unassembled WGS sequence"/>
</dbReference>
<protein>
    <submittedName>
        <fullName evidence="1">Uncharacterized protein</fullName>
    </submittedName>
</protein>
<comment type="caution">
    <text evidence="1">The sequence shown here is derived from an EMBL/GenBank/DDBJ whole genome shotgun (WGS) entry which is preliminary data.</text>
</comment>
<dbReference type="CDD" id="cd07067">
    <property type="entry name" value="HP_PGM_like"/>
    <property type="match status" value="1"/>
</dbReference>
<dbReference type="AlphaFoldDB" id="A0ABD3KH35"/>
<evidence type="ECO:0000313" key="2">
    <source>
        <dbReference type="Proteomes" id="UP001634007"/>
    </source>
</evidence>
<organism evidence="1 2">
    <name type="scientific">Eucalyptus globulus</name>
    <name type="common">Tasmanian blue gum</name>
    <dbReference type="NCBI Taxonomy" id="34317"/>
    <lineage>
        <taxon>Eukaryota</taxon>
        <taxon>Viridiplantae</taxon>
        <taxon>Streptophyta</taxon>
        <taxon>Embryophyta</taxon>
        <taxon>Tracheophyta</taxon>
        <taxon>Spermatophyta</taxon>
        <taxon>Magnoliopsida</taxon>
        <taxon>eudicotyledons</taxon>
        <taxon>Gunneridae</taxon>
        <taxon>Pentapetalae</taxon>
        <taxon>rosids</taxon>
        <taxon>malvids</taxon>
        <taxon>Myrtales</taxon>
        <taxon>Myrtaceae</taxon>
        <taxon>Myrtoideae</taxon>
        <taxon>Eucalypteae</taxon>
        <taxon>Eucalyptus</taxon>
    </lineage>
</organism>
<dbReference type="SUPFAM" id="SSF53254">
    <property type="entry name" value="Phosphoglycerate mutase-like"/>
    <property type="match status" value="1"/>
</dbReference>
<dbReference type="EMBL" id="JBJKBG010000005">
    <property type="protein sequence ID" value="KAL3738928.1"/>
    <property type="molecule type" value="Genomic_DNA"/>
</dbReference>
<evidence type="ECO:0000313" key="1">
    <source>
        <dbReference type="EMBL" id="KAL3738928.1"/>
    </source>
</evidence>
<proteinExistence type="predicted"/>
<keyword evidence="2" id="KW-1185">Reference proteome</keyword>
<dbReference type="SMART" id="SM00855">
    <property type="entry name" value="PGAM"/>
    <property type="match status" value="1"/>
</dbReference>
<dbReference type="Pfam" id="PF00300">
    <property type="entry name" value="His_Phos_1"/>
    <property type="match status" value="2"/>
</dbReference>
<reference evidence="1 2" key="1">
    <citation type="submission" date="2024-11" db="EMBL/GenBank/DDBJ databases">
        <title>Chromosome-level genome assembly of Eucalyptus globulus Labill. provides insights into its genome evolution.</title>
        <authorList>
            <person name="Li X."/>
        </authorList>
    </citation>
    <scope>NUCLEOTIDE SEQUENCE [LARGE SCALE GENOMIC DNA]</scope>
    <source>
        <strain evidence="1">CL2024</strain>
        <tissue evidence="1">Fresh tender leaves</tissue>
    </source>
</reference>
<dbReference type="InterPro" id="IPR029033">
    <property type="entry name" value="His_PPase_superfam"/>
</dbReference>
<dbReference type="InterPro" id="IPR013078">
    <property type="entry name" value="His_Pase_superF_clade-1"/>
</dbReference>
<dbReference type="Gene3D" id="3.40.50.1240">
    <property type="entry name" value="Phosphoglycerate mutase-like"/>
    <property type="match status" value="1"/>
</dbReference>
<gene>
    <name evidence="1" type="ORF">ACJRO7_020330</name>
</gene>
<dbReference type="InterPro" id="IPR051710">
    <property type="entry name" value="Phosphatase_SH3-domain"/>
</dbReference>
<accession>A0ABD3KH35</accession>
<sequence>MRVFPFDWATLISRALRRTGWSRLTNSKRGVLSTLASRNLLLSFSQTRPLPLFIFFSAPSAHSLSTSNSPAAMASTVVPDQFQHVLVMRHGHRSDMGPGVDRSWWTTVPRPWDAPLSDEGRREALDTGKNLRAKLEFPIHRVVTSPFLRCVETARELIAGLSTADDGDSADSSSSRIKVSIEYGMCEILNDISLWHHPTDHDSWGFDIKELEASFPPGVADPAPHRVYKEMPQWGESESRARDRYLHTIHSLVDRYPQENLLFVTHGEGVKVMASTYWKDARGHELRPDYFGYAHLKRQLVRNGNLFNASKFRITTKPDETGIELKPLQQA</sequence>
<dbReference type="PANTHER" id="PTHR16469">
    <property type="entry name" value="UBIQUITIN-ASSOCIATED AND SH3 DOMAIN-CONTAINING BA-RELATED"/>
    <property type="match status" value="1"/>
</dbReference>
<name>A0ABD3KH35_EUCGL</name>
<dbReference type="PANTHER" id="PTHR16469:SF27">
    <property type="entry name" value="UBIQUITIN-ASSOCIATED AND SH3 DOMAIN-CONTAINING BA-RELATED"/>
    <property type="match status" value="1"/>
</dbReference>